<dbReference type="Proteomes" id="UP000247417">
    <property type="component" value="Unassembled WGS sequence"/>
</dbReference>
<dbReference type="Gene3D" id="3.30.160.150">
    <property type="entry name" value="Lipoprotein like domain"/>
    <property type="match status" value="1"/>
</dbReference>
<feature type="compositionally biased region" description="Low complexity" evidence="1">
    <location>
        <begin position="253"/>
        <end position="264"/>
    </location>
</feature>
<evidence type="ECO:0000313" key="2">
    <source>
        <dbReference type="EMBL" id="MBT0674145.1"/>
    </source>
</evidence>
<feature type="compositionally biased region" description="Polar residues" evidence="1">
    <location>
        <begin position="200"/>
        <end position="213"/>
    </location>
</feature>
<dbReference type="GeneID" id="79186459"/>
<proteinExistence type="predicted"/>
<feature type="region of interest" description="Disordered" evidence="1">
    <location>
        <begin position="183"/>
        <end position="286"/>
    </location>
</feature>
<keyword evidence="5" id="KW-1185">Reference proteome</keyword>
<sequence>MAHPVRHPVVLGILLMVAGCGFSPMYKTTGTHIGADGKPTVTNVVAELKQVYVPIIQERYGQQLRQFLQQDLGGAGPEDPTGYELRISTYIMNEAVDIHADNTSGRTRTTAFAHWQLYTLGDNPHMLAGGDASVVDGVNNTYEQYFALTLNLETVRTRVAKNMAEQVTQQVATWFRTHARPAVDGSVADQNQPRYVDPNSIVNPNNQMPSQQPGADGLPALATGRTDSQLNEENNEGSSLSTQSAPMDSTPQSTSGNRSGSGTSMAPDVDTSPSSGISIGGGGANE</sequence>
<dbReference type="EMBL" id="NKTX01000001">
    <property type="protein sequence ID" value="PYD83331.1"/>
    <property type="molecule type" value="Genomic_DNA"/>
</dbReference>
<reference evidence="2 5" key="2">
    <citation type="journal article" date="2021" name="Astrobiology">
        <title>Bacterial Cellulose Retains Robustness but Its Synthesis Declines After Exposure to a Mars-Like Environment Simulated Outside the International Space Station.</title>
        <authorList>
            <person name="Orlovska I."/>
            <person name="Podolich O."/>
            <person name="Kukharenko O."/>
            <person name="Zaets I."/>
            <person name="Reva O."/>
            <person name="Khirunenko L."/>
            <person name="Zmejkoski D."/>
            <person name="Rogalsky S."/>
            <person name="Barh D."/>
            <person name="Tiwari S."/>
            <person name="Kumavath R."/>
            <person name="Goes-Neto A."/>
            <person name="Azevedo V."/>
            <person name="Brenig B."/>
            <person name="Ghosh P."/>
            <person name="de Vera J.P."/>
            <person name="Kozyrovska N."/>
        </authorList>
    </citation>
    <scope>NUCLEOTIDE SEQUENCE [LARGE SCALE GENOMIC DNA]</scope>
    <source>
        <strain evidence="2 5">IMBG 311</strain>
    </source>
</reference>
<protein>
    <recommendedName>
        <fullName evidence="6">LPS-assembly lipoprotein</fullName>
    </recommendedName>
</protein>
<dbReference type="AlphaFoldDB" id="A0A318R0Q1"/>
<dbReference type="EMBL" id="JABLUU010000001">
    <property type="protein sequence ID" value="MBT0674145.1"/>
    <property type="molecule type" value="Genomic_DNA"/>
</dbReference>
<dbReference type="PROSITE" id="PS51257">
    <property type="entry name" value="PROKAR_LIPOPROTEIN"/>
    <property type="match status" value="1"/>
</dbReference>
<evidence type="ECO:0000313" key="3">
    <source>
        <dbReference type="EMBL" id="PYD83331.1"/>
    </source>
</evidence>
<evidence type="ECO:0000313" key="5">
    <source>
        <dbReference type="Proteomes" id="UP001519538"/>
    </source>
</evidence>
<comment type="caution">
    <text evidence="3">The sequence shown here is derived from an EMBL/GenBank/DDBJ whole genome shotgun (WGS) entry which is preliminary data.</text>
</comment>
<reference evidence="3 4" key="1">
    <citation type="submission" date="2017-07" db="EMBL/GenBank/DDBJ databases">
        <title>A draft genome sequence of Komagataeibacter oboediens LMG 18849.</title>
        <authorList>
            <person name="Skraban J."/>
            <person name="Cleenwerck I."/>
            <person name="Vandamme P."/>
            <person name="Trcek J."/>
        </authorList>
    </citation>
    <scope>NUCLEOTIDE SEQUENCE [LARGE SCALE GENOMIC DNA]</scope>
    <source>
        <strain evidence="3 4">LMG 18849</strain>
    </source>
</reference>
<feature type="compositionally biased region" description="Polar residues" evidence="1">
    <location>
        <begin position="225"/>
        <end position="252"/>
    </location>
</feature>
<evidence type="ECO:0000256" key="1">
    <source>
        <dbReference type="SAM" id="MobiDB-lite"/>
    </source>
</evidence>
<name>A0A318R0Q1_9PROT</name>
<evidence type="ECO:0008006" key="6">
    <source>
        <dbReference type="Google" id="ProtNLM"/>
    </source>
</evidence>
<dbReference type="OrthoDB" id="8480109at2"/>
<gene>
    <name evidence="3" type="ORF">CFR80_00025</name>
    <name evidence="2" type="ORF">HNO79_01855</name>
</gene>
<evidence type="ECO:0000313" key="4">
    <source>
        <dbReference type="Proteomes" id="UP000247417"/>
    </source>
</evidence>
<dbReference type="STRING" id="940286.GCA_000227565_02025"/>
<organism evidence="3 4">
    <name type="scientific">Komagataeibacter oboediens</name>
    <dbReference type="NCBI Taxonomy" id="65958"/>
    <lineage>
        <taxon>Bacteria</taxon>
        <taxon>Pseudomonadati</taxon>
        <taxon>Pseudomonadota</taxon>
        <taxon>Alphaproteobacteria</taxon>
        <taxon>Acetobacterales</taxon>
        <taxon>Acetobacteraceae</taxon>
        <taxon>Komagataeibacter</taxon>
    </lineage>
</organism>
<dbReference type="RefSeq" id="WP_010515101.1">
    <property type="nucleotide sequence ID" value="NZ_JABLUU010000001.1"/>
</dbReference>
<accession>A0A318R0Q1</accession>
<dbReference type="Proteomes" id="UP001519538">
    <property type="component" value="Unassembled WGS sequence"/>
</dbReference>